<feature type="domain" description="NAD(P)-binding" evidence="1">
    <location>
        <begin position="7"/>
        <end position="203"/>
    </location>
</feature>
<organism evidence="2">
    <name type="scientific">uncultured Rubrobacteraceae bacterium</name>
    <dbReference type="NCBI Taxonomy" id="349277"/>
    <lineage>
        <taxon>Bacteria</taxon>
        <taxon>Bacillati</taxon>
        <taxon>Actinomycetota</taxon>
        <taxon>Rubrobacteria</taxon>
        <taxon>Rubrobacterales</taxon>
        <taxon>Rubrobacteraceae</taxon>
        <taxon>environmental samples</taxon>
    </lineage>
</organism>
<dbReference type="EMBL" id="CADCUT010000125">
    <property type="protein sequence ID" value="CAA9413352.1"/>
    <property type="molecule type" value="Genomic_DNA"/>
</dbReference>
<reference evidence="2" key="1">
    <citation type="submission" date="2020-02" db="EMBL/GenBank/DDBJ databases">
        <authorList>
            <person name="Meier V. D."/>
        </authorList>
    </citation>
    <scope>NUCLEOTIDE SEQUENCE</scope>
    <source>
        <strain evidence="2">AVDCRST_MAG03</strain>
    </source>
</reference>
<dbReference type="InterPro" id="IPR036291">
    <property type="entry name" value="NAD(P)-bd_dom_sf"/>
</dbReference>
<name>A0A6J4PE64_9ACTN</name>
<protein>
    <recommendedName>
        <fullName evidence="1">NAD(P)-binding domain-containing protein</fullName>
    </recommendedName>
</protein>
<dbReference type="InterPro" id="IPR016040">
    <property type="entry name" value="NAD(P)-bd_dom"/>
</dbReference>
<dbReference type="PANTHER" id="PTHR15020:SF50">
    <property type="entry name" value="UPF0659 PROTEIN YMR090W"/>
    <property type="match status" value="1"/>
</dbReference>
<dbReference type="PANTHER" id="PTHR15020">
    <property type="entry name" value="FLAVIN REDUCTASE-RELATED"/>
    <property type="match status" value="1"/>
</dbReference>
<dbReference type="SUPFAM" id="SSF51735">
    <property type="entry name" value="NAD(P)-binding Rossmann-fold domains"/>
    <property type="match status" value="1"/>
</dbReference>
<accession>A0A6J4PE64</accession>
<evidence type="ECO:0000313" key="2">
    <source>
        <dbReference type="EMBL" id="CAA9413352.1"/>
    </source>
</evidence>
<sequence>MDLAVFGANGPTGRLVVRQALTAGHRVTAVTRRPDEYPLSSPNLDVVSADVTDPDGVGRVLSTGPQAVISTYGVPYSRDEITVYSRGIANITRAMTAHGVARLVCVTSTTVGTEKAPGESLIGRKVFLPLLRNVLGRTLYDDMQRMEEIVRHSGLDWTIVRPGGLFDAAEPTDDYEVAPGPLVGRVTSRADLAETLLREATEPRHPRSIIEVITRSGTPPPTTFLKEAFGIGG</sequence>
<gene>
    <name evidence="2" type="ORF">AVDCRST_MAG03-2020</name>
</gene>
<proteinExistence type="predicted"/>
<dbReference type="Pfam" id="PF13460">
    <property type="entry name" value="NAD_binding_10"/>
    <property type="match status" value="1"/>
</dbReference>
<evidence type="ECO:0000259" key="1">
    <source>
        <dbReference type="Pfam" id="PF13460"/>
    </source>
</evidence>
<dbReference type="AlphaFoldDB" id="A0A6J4PE64"/>
<dbReference type="Gene3D" id="3.40.50.720">
    <property type="entry name" value="NAD(P)-binding Rossmann-like Domain"/>
    <property type="match status" value="1"/>
</dbReference>